<keyword evidence="1" id="KW-0732">Signal</keyword>
<sequence>MIMRTTTITLVLTLFTFLAGYANDKQSLTPDEKKLVGEYYGLKSQKLDNDSVEASAFIIMKSNMRYKSDRTYEKEGTMTFVFKIGLLGQSDLTAEYEFSEKGSWKIDAGFLHETADPEMKYRFVKSNAETDTAKLILELMKTNLDKQKVSIAQPSDSSKIVELTGKKLVIEQDGEKLTLTRKK</sequence>
<name>E6SUF4_BACT6</name>
<dbReference type="HOGENOM" id="CLU_1451722_0_0_10"/>
<dbReference type="Proteomes" id="UP000008630">
    <property type="component" value="Chromosome"/>
</dbReference>
<gene>
    <name evidence="2" type="ordered locus">Bache_0343</name>
</gene>
<feature type="signal peptide" evidence="1">
    <location>
        <begin position="1"/>
        <end position="22"/>
    </location>
</feature>
<dbReference type="PATRIC" id="fig|693979.3.peg.370"/>
<evidence type="ECO:0000313" key="2">
    <source>
        <dbReference type="EMBL" id="ADV42372.1"/>
    </source>
</evidence>
<feature type="chain" id="PRO_5003211616" evidence="1">
    <location>
        <begin position="23"/>
        <end position="183"/>
    </location>
</feature>
<keyword evidence="3" id="KW-1185">Reference proteome</keyword>
<reference evidence="2 3" key="2">
    <citation type="journal article" date="2011" name="Stand. Genomic Sci.">
        <title>Complete genome sequence of Bacteroides helcogenes type strain (P 36-108).</title>
        <authorList>
            <person name="Pati A."/>
            <person name="Gronow S."/>
            <person name="Zeytun A."/>
            <person name="Lapidus A."/>
            <person name="Nolan M."/>
            <person name="Hammon N."/>
            <person name="Deshpande S."/>
            <person name="Cheng J.F."/>
            <person name="Tapia R."/>
            <person name="Han C."/>
            <person name="Goodwin L."/>
            <person name="Pitluck S."/>
            <person name="Liolios K."/>
            <person name="Pagani I."/>
            <person name="Ivanova N."/>
            <person name="Mavromatis K."/>
            <person name="Chen A."/>
            <person name="Palaniappan K."/>
            <person name="Land M."/>
            <person name="Hauser L."/>
            <person name="Chang Y.J."/>
            <person name="Jeffries C.D."/>
            <person name="Detter J.C."/>
            <person name="Brambilla E."/>
            <person name="Rohde M."/>
            <person name="Goker M."/>
            <person name="Woyke T."/>
            <person name="Bristow J."/>
            <person name="Eisen J.A."/>
            <person name="Markowitz V."/>
            <person name="Hugenholtz P."/>
            <person name="Kyrpides N.C."/>
            <person name="Klenk H.P."/>
            <person name="Lucas S."/>
        </authorList>
    </citation>
    <scope>NUCLEOTIDE SEQUENCE [LARGE SCALE GENOMIC DNA]</scope>
    <source>
        <strain evidence="3">ATCC 35417 / DSM 20613 / JCM 6297 / CCUG 15421 / P 36-108</strain>
    </source>
</reference>
<organism evidence="2 3">
    <name type="scientific">Bacteroides helcogenes (strain ATCC 35417 / DSM 20613 / JCM 6297 / CCUG 15421 / P 36-108)</name>
    <dbReference type="NCBI Taxonomy" id="693979"/>
    <lineage>
        <taxon>Bacteria</taxon>
        <taxon>Pseudomonadati</taxon>
        <taxon>Bacteroidota</taxon>
        <taxon>Bacteroidia</taxon>
        <taxon>Bacteroidales</taxon>
        <taxon>Bacteroidaceae</taxon>
        <taxon>Bacteroides</taxon>
    </lineage>
</organism>
<accession>E6SUF4</accession>
<evidence type="ECO:0000313" key="3">
    <source>
        <dbReference type="Proteomes" id="UP000008630"/>
    </source>
</evidence>
<dbReference type="EMBL" id="CP002352">
    <property type="protein sequence ID" value="ADV42372.1"/>
    <property type="molecule type" value="Genomic_DNA"/>
</dbReference>
<evidence type="ECO:0000256" key="1">
    <source>
        <dbReference type="SAM" id="SignalP"/>
    </source>
</evidence>
<dbReference type="KEGG" id="bhl:Bache_0343"/>
<proteinExistence type="predicted"/>
<reference key="1">
    <citation type="submission" date="2010-11" db="EMBL/GenBank/DDBJ databases">
        <title>The complete genome of Bacteroides helcogenes P 36-108.</title>
        <authorList>
            <consortium name="US DOE Joint Genome Institute (JGI-PGF)"/>
            <person name="Lucas S."/>
            <person name="Copeland A."/>
            <person name="Lapidus A."/>
            <person name="Bruce D."/>
            <person name="Goodwin L."/>
            <person name="Pitluck S."/>
            <person name="Kyrpides N."/>
            <person name="Mavromatis K."/>
            <person name="Ivanova N."/>
            <person name="Zeytun A."/>
            <person name="Brettin T."/>
            <person name="Detter J.C."/>
            <person name="Tapia R."/>
            <person name="Han C."/>
            <person name="Land M."/>
            <person name="Hauser L."/>
            <person name="Markowitz V."/>
            <person name="Cheng J.-F."/>
            <person name="Hugenholtz P."/>
            <person name="Woyke T."/>
            <person name="Wu D."/>
            <person name="Gronow S."/>
            <person name="Wellnitz S."/>
            <person name="Brambilla E."/>
            <person name="Klenk H.-P."/>
            <person name="Eisen J.A."/>
        </authorList>
    </citation>
    <scope>NUCLEOTIDE SEQUENCE</scope>
    <source>
        <strain>P 36-108</strain>
    </source>
</reference>
<dbReference type="AlphaFoldDB" id="E6SUF4"/>
<dbReference type="STRING" id="693979.Bache_0343"/>
<protein>
    <submittedName>
        <fullName evidence="2">Uncharacterized protein</fullName>
    </submittedName>
</protein>